<dbReference type="CDD" id="cd02947">
    <property type="entry name" value="TRX_family"/>
    <property type="match status" value="1"/>
</dbReference>
<dbReference type="AlphaFoldDB" id="A0A412WZH0"/>
<dbReference type="PANTHER" id="PTHR32234">
    <property type="entry name" value="THIOL:DISULFIDE INTERCHANGE PROTEIN DSBD"/>
    <property type="match status" value="1"/>
</dbReference>
<accession>A0A412WZH0</accession>
<dbReference type="Gene3D" id="3.40.30.10">
    <property type="entry name" value="Glutaredoxin"/>
    <property type="match status" value="2"/>
</dbReference>
<dbReference type="GO" id="GO:0045454">
    <property type="term" value="P:cell redox homeostasis"/>
    <property type="evidence" value="ECO:0007669"/>
    <property type="project" value="TreeGrafter"/>
</dbReference>
<dbReference type="STRING" id="1121130.GCA_000519105_00002"/>
<comment type="caution">
    <text evidence="4">The sequence shown here is derived from an EMBL/GenBank/DDBJ whole genome shotgun (WGS) entry which is preliminary data.</text>
</comment>
<dbReference type="GO" id="GO:0015035">
    <property type="term" value="F:protein-disulfide reductase activity"/>
    <property type="evidence" value="ECO:0007669"/>
    <property type="project" value="TreeGrafter"/>
</dbReference>
<dbReference type="PROSITE" id="PS51352">
    <property type="entry name" value="THIOREDOXIN_2"/>
    <property type="match status" value="2"/>
</dbReference>
<feature type="signal peptide" evidence="2">
    <location>
        <begin position="1"/>
        <end position="20"/>
    </location>
</feature>
<keyword evidence="2" id="KW-0732">Signal</keyword>
<reference evidence="4 5" key="1">
    <citation type="submission" date="2018-08" db="EMBL/GenBank/DDBJ databases">
        <title>A genome reference for cultivated species of the human gut microbiota.</title>
        <authorList>
            <person name="Zou Y."/>
            <person name="Xue W."/>
            <person name="Luo G."/>
        </authorList>
    </citation>
    <scope>NUCLEOTIDE SEQUENCE [LARGE SCALE GENOMIC DNA]</scope>
    <source>
        <strain evidence="4 5">AF14-49</strain>
    </source>
</reference>
<feature type="domain" description="Thioredoxin" evidence="3">
    <location>
        <begin position="347"/>
        <end position="482"/>
    </location>
</feature>
<evidence type="ECO:0000313" key="4">
    <source>
        <dbReference type="EMBL" id="RGV33258.1"/>
    </source>
</evidence>
<dbReference type="InterPro" id="IPR036249">
    <property type="entry name" value="Thioredoxin-like_sf"/>
</dbReference>
<dbReference type="RefSeq" id="WP_118260686.1">
    <property type="nucleotide sequence ID" value="NZ_CALBWO010000015.1"/>
</dbReference>
<organism evidence="4 5">
    <name type="scientific">Butyricimonas virosa</name>
    <dbReference type="NCBI Taxonomy" id="544645"/>
    <lineage>
        <taxon>Bacteria</taxon>
        <taxon>Pseudomonadati</taxon>
        <taxon>Bacteroidota</taxon>
        <taxon>Bacteroidia</taxon>
        <taxon>Bacteroidales</taxon>
        <taxon>Odoribacteraceae</taxon>
        <taxon>Butyricimonas</taxon>
    </lineage>
</organism>
<proteinExistence type="predicted"/>
<evidence type="ECO:0000313" key="5">
    <source>
        <dbReference type="Proteomes" id="UP000283589"/>
    </source>
</evidence>
<dbReference type="InterPro" id="IPR013766">
    <property type="entry name" value="Thioredoxin_domain"/>
</dbReference>
<protein>
    <submittedName>
        <fullName evidence="4">DUF255 domain-containing protein</fullName>
    </submittedName>
</protein>
<dbReference type="Proteomes" id="UP000283589">
    <property type="component" value="Unassembled WGS sequence"/>
</dbReference>
<keyword evidence="1" id="KW-0676">Redox-active center</keyword>
<evidence type="ECO:0000259" key="3">
    <source>
        <dbReference type="PROSITE" id="PS51352"/>
    </source>
</evidence>
<name>A0A412WZH0_9BACT</name>
<sequence>MKKLVIVLNLVCMFALGSFAQSMYGDAAKADVKMKYVYSFEEALKRAKEEHKLIFFNCFADWAIPCHSMNKLVFSDQEFADWMDKHFVNFFIDVTSREGRPLAEKYRIRFQAHYLVLDENGQIVHRIVGGYQIPEFKAILEKALNPKTSFAGMNKRYEAGERSVKFLSDYADILSVADQDGEVYAKIIEELFNKLKKKEWSKKEYWKFFTRQLKSVNDEMFKYMVENKADFVKSNGAEKVDRIIAGLYFQEIYPYASGKKAYDGEELLNIYLDMQKAGITENHHVYPLYEIARYRGEGQFDKMMDVFEHKLDSLPEQTLVALDLTLPEIKELDKKEQERVVTYLKQRAETSGAKKFYLAAINDMVNTDGIKFEESSFEEALKKAKDQGKLLFMDCYTTWCGPCKMMSNQVFKQKFIGDFFNQNLVSLKMDMEKGEGIDLQKKFDVNAFPTMFLLNGDGNIIYKILGGRDPRAFMEAIQRGMKQSTPYYILKSKYETGDRSVKLMADYFQTMSDAGELKNVDGEVKSYLATLKAPESYSVSAWALYDNFVNRVSDAEFKFLVNNRKEFAKQVGDSTVDKKIERVVFPVVIDYLKGAVSKESMDQVWKLVNSVQFSPEYSLTLLHKIISMYDKKEYDKMLDFYEKTVTSNQDAKVRLNLDVILHRLVKNASSEHKARAIAYAKKSMENAKPGAQGSYKALIEALSE</sequence>
<feature type="domain" description="Thioredoxin" evidence="3">
    <location>
        <begin position="14"/>
        <end position="145"/>
    </location>
</feature>
<evidence type="ECO:0000256" key="1">
    <source>
        <dbReference type="ARBA" id="ARBA00023284"/>
    </source>
</evidence>
<evidence type="ECO:0000256" key="2">
    <source>
        <dbReference type="SAM" id="SignalP"/>
    </source>
</evidence>
<dbReference type="PANTHER" id="PTHR32234:SF0">
    <property type="entry name" value="THIOL:DISULFIDE INTERCHANGE PROTEIN DSBD"/>
    <property type="match status" value="1"/>
</dbReference>
<gene>
    <name evidence="4" type="ORF">DWW18_11665</name>
</gene>
<dbReference type="EMBL" id="QRZA01000014">
    <property type="protein sequence ID" value="RGV33258.1"/>
    <property type="molecule type" value="Genomic_DNA"/>
</dbReference>
<feature type="chain" id="PRO_5019469484" evidence="2">
    <location>
        <begin position="21"/>
        <end position="704"/>
    </location>
</feature>
<dbReference type="Pfam" id="PF00085">
    <property type="entry name" value="Thioredoxin"/>
    <property type="match status" value="1"/>
</dbReference>
<dbReference type="InterPro" id="IPR017937">
    <property type="entry name" value="Thioredoxin_CS"/>
</dbReference>
<dbReference type="PROSITE" id="PS00194">
    <property type="entry name" value="THIOREDOXIN_1"/>
    <property type="match status" value="1"/>
</dbReference>
<dbReference type="SUPFAM" id="SSF52833">
    <property type="entry name" value="Thioredoxin-like"/>
    <property type="match status" value="2"/>
</dbReference>
<dbReference type="Pfam" id="PF13899">
    <property type="entry name" value="Thioredoxin_7"/>
    <property type="match status" value="1"/>
</dbReference>